<dbReference type="Pfam" id="PF14382">
    <property type="entry name" value="ECR1_N"/>
    <property type="match status" value="1"/>
</dbReference>
<dbReference type="CDD" id="cd01400">
    <property type="entry name" value="6PGL"/>
    <property type="match status" value="1"/>
</dbReference>
<dbReference type="SUPFAM" id="SSF54791">
    <property type="entry name" value="Eukaryotic type KH-domain (KH-domain type I)"/>
    <property type="match status" value="1"/>
</dbReference>
<feature type="domain" description="Exosome complex component N-terminal" evidence="12">
    <location>
        <begin position="29"/>
        <end position="65"/>
    </location>
</feature>
<gene>
    <name evidence="15" type="ORF">X798_03930</name>
</gene>
<dbReference type="InterPro" id="IPR039104">
    <property type="entry name" value="6PGL"/>
</dbReference>
<dbReference type="FunFam" id="3.40.50.1360:FF:000005">
    <property type="entry name" value="6-phosphogluconolactonase"/>
    <property type="match status" value="1"/>
</dbReference>
<evidence type="ECO:0000259" key="12">
    <source>
        <dbReference type="Pfam" id="PF14382"/>
    </source>
</evidence>
<accession>A0A238BWF7</accession>
<dbReference type="GO" id="GO:0003723">
    <property type="term" value="F:RNA binding"/>
    <property type="evidence" value="ECO:0007669"/>
    <property type="project" value="UniProtKB-KW"/>
</dbReference>
<dbReference type="CDD" id="cd22525">
    <property type="entry name" value="KH-I_Rrp4_eukar"/>
    <property type="match status" value="1"/>
</dbReference>
<dbReference type="InterPro" id="IPR012340">
    <property type="entry name" value="NA-bd_OB-fold"/>
</dbReference>
<evidence type="ECO:0000256" key="9">
    <source>
        <dbReference type="ARBA" id="ARBA00022884"/>
    </source>
</evidence>
<comment type="subcellular location">
    <subcellularLocation>
        <location evidence="2">Nucleus</location>
    </subcellularLocation>
</comment>
<dbReference type="GO" id="GO:0017057">
    <property type="term" value="F:6-phosphogluconolactonase activity"/>
    <property type="evidence" value="ECO:0007669"/>
    <property type="project" value="UniProtKB-EC"/>
</dbReference>
<dbReference type="GO" id="GO:0005975">
    <property type="term" value="P:carbohydrate metabolic process"/>
    <property type="evidence" value="ECO:0007669"/>
    <property type="project" value="InterPro"/>
</dbReference>
<dbReference type="Pfam" id="PF01182">
    <property type="entry name" value="Glucosamine_iso"/>
    <property type="match status" value="1"/>
</dbReference>
<feature type="transmembrane region" description="Helical" evidence="10">
    <location>
        <begin position="141"/>
        <end position="159"/>
    </location>
</feature>
<dbReference type="Gene3D" id="3.40.50.1360">
    <property type="match status" value="1"/>
</dbReference>
<evidence type="ECO:0000256" key="4">
    <source>
        <dbReference type="ARBA" id="ARBA00009155"/>
    </source>
</evidence>
<dbReference type="SUPFAM" id="SSF50249">
    <property type="entry name" value="Nucleic acid-binding proteins"/>
    <property type="match status" value="1"/>
</dbReference>
<comment type="pathway">
    <text evidence="3">Carbohydrate degradation; pentose phosphate pathway; D-ribulose 5-phosphate from D-glucose 6-phosphate (oxidative stage): step 2/3.</text>
</comment>
<evidence type="ECO:0000313" key="16">
    <source>
        <dbReference type="Proteomes" id="UP000242913"/>
    </source>
</evidence>
<dbReference type="CDD" id="cd05789">
    <property type="entry name" value="S1_Rrp4"/>
    <property type="match status" value="1"/>
</dbReference>
<dbReference type="EMBL" id="KZ269998">
    <property type="protein sequence ID" value="OZC09000.1"/>
    <property type="molecule type" value="Genomic_DNA"/>
</dbReference>
<keyword evidence="8" id="KW-0271">Exosome</keyword>
<dbReference type="GO" id="GO:0000178">
    <property type="term" value="C:exosome (RNase complex)"/>
    <property type="evidence" value="ECO:0007669"/>
    <property type="project" value="UniProtKB-KW"/>
</dbReference>
<evidence type="ECO:0000256" key="6">
    <source>
        <dbReference type="ARBA" id="ARBA00013198"/>
    </source>
</evidence>
<evidence type="ECO:0000259" key="13">
    <source>
        <dbReference type="Pfam" id="PF15985"/>
    </source>
</evidence>
<dbReference type="InterPro" id="IPR048565">
    <property type="entry name" value="S1_RRP4"/>
</dbReference>
<dbReference type="SUPFAM" id="SSF100950">
    <property type="entry name" value="NagB/RpiA/CoA transferase-like"/>
    <property type="match status" value="1"/>
</dbReference>
<feature type="domain" description="Glucosamine/galactosamine-6-phosphate isomerase" evidence="11">
    <location>
        <begin position="368"/>
        <end position="582"/>
    </location>
</feature>
<evidence type="ECO:0000256" key="1">
    <source>
        <dbReference type="ARBA" id="ARBA00000832"/>
    </source>
</evidence>
<dbReference type="Proteomes" id="UP000242913">
    <property type="component" value="Unassembled WGS sequence"/>
</dbReference>
<dbReference type="Pfam" id="PF21266">
    <property type="entry name" value="S1_RRP4"/>
    <property type="match status" value="1"/>
</dbReference>
<reference evidence="15 16" key="1">
    <citation type="submission" date="2015-12" db="EMBL/GenBank/DDBJ databases">
        <title>Draft genome of the nematode, Onchocerca flexuosa.</title>
        <authorList>
            <person name="Mitreva M."/>
        </authorList>
    </citation>
    <scope>NUCLEOTIDE SEQUENCE [LARGE SCALE GENOMIC DNA]</scope>
    <source>
        <strain evidence="15">Red Deer</strain>
    </source>
</reference>
<dbReference type="InterPro" id="IPR004088">
    <property type="entry name" value="KH_dom_type_1"/>
</dbReference>
<dbReference type="GO" id="GO:0005634">
    <property type="term" value="C:nucleus"/>
    <property type="evidence" value="ECO:0007669"/>
    <property type="project" value="UniProtKB-SubCell"/>
</dbReference>
<evidence type="ECO:0000256" key="5">
    <source>
        <dbReference type="ARBA" id="ARBA00010662"/>
    </source>
</evidence>
<dbReference type="InterPro" id="IPR037171">
    <property type="entry name" value="NagB/RpiA_transferase-like"/>
</dbReference>
<dbReference type="InterPro" id="IPR036612">
    <property type="entry name" value="KH_dom_type_1_sf"/>
</dbReference>
<dbReference type="SUPFAM" id="SSF110324">
    <property type="entry name" value="Ribosomal L27 protein-like"/>
    <property type="match status" value="1"/>
</dbReference>
<keyword evidence="10" id="KW-0472">Membrane</keyword>
<keyword evidence="7" id="KW-0378">Hydrolase</keyword>
<dbReference type="PANTHER" id="PTHR11054:SF0">
    <property type="entry name" value="6-PHOSPHOGLUCONOLACTONASE"/>
    <property type="match status" value="1"/>
</dbReference>
<evidence type="ECO:0000259" key="14">
    <source>
        <dbReference type="Pfam" id="PF21266"/>
    </source>
</evidence>
<dbReference type="Gene3D" id="2.40.50.100">
    <property type="match status" value="1"/>
</dbReference>
<proteinExistence type="inferred from homology"/>
<name>A0A238BWF7_9BILA</name>
<dbReference type="EC" id="3.1.1.31" evidence="6"/>
<dbReference type="AlphaFoldDB" id="A0A238BWF7"/>
<dbReference type="InterPro" id="IPR005900">
    <property type="entry name" value="6-phosphogluconolactonase_DevB"/>
</dbReference>
<feature type="domain" description="RRP4 S1" evidence="14">
    <location>
        <begin position="77"/>
        <end position="144"/>
    </location>
</feature>
<evidence type="ECO:0000256" key="7">
    <source>
        <dbReference type="ARBA" id="ARBA00022801"/>
    </source>
</evidence>
<keyword evidence="10" id="KW-0812">Transmembrane</keyword>
<feature type="domain" description="K Homology" evidence="13">
    <location>
        <begin position="216"/>
        <end position="253"/>
    </location>
</feature>
<dbReference type="PANTHER" id="PTHR11054">
    <property type="entry name" value="6-PHOSPHOGLUCONOLACTONASE"/>
    <property type="match status" value="1"/>
</dbReference>
<evidence type="ECO:0000259" key="11">
    <source>
        <dbReference type="Pfam" id="PF01182"/>
    </source>
</evidence>
<evidence type="ECO:0000256" key="3">
    <source>
        <dbReference type="ARBA" id="ARBA00004961"/>
    </source>
</evidence>
<organism evidence="15 16">
    <name type="scientific">Onchocerca flexuosa</name>
    <dbReference type="NCBI Taxonomy" id="387005"/>
    <lineage>
        <taxon>Eukaryota</taxon>
        <taxon>Metazoa</taxon>
        <taxon>Ecdysozoa</taxon>
        <taxon>Nematoda</taxon>
        <taxon>Chromadorea</taxon>
        <taxon>Rhabditida</taxon>
        <taxon>Spirurina</taxon>
        <taxon>Spiruromorpha</taxon>
        <taxon>Filarioidea</taxon>
        <taxon>Onchocercidae</taxon>
        <taxon>Onchocerca</taxon>
    </lineage>
</organism>
<keyword evidence="16" id="KW-1185">Reference proteome</keyword>
<keyword evidence="9" id="KW-0694">RNA-binding</keyword>
<evidence type="ECO:0000256" key="2">
    <source>
        <dbReference type="ARBA" id="ARBA00004123"/>
    </source>
</evidence>
<dbReference type="OrthoDB" id="1650at2759"/>
<protein>
    <recommendedName>
        <fullName evidence="6">6-phosphogluconolactonase</fullName>
        <ecNumber evidence="6">3.1.1.31</ecNumber>
    </recommendedName>
</protein>
<evidence type="ECO:0000313" key="15">
    <source>
        <dbReference type="EMBL" id="OZC09000.1"/>
    </source>
</evidence>
<sequence length="599" mass="68115">MTLEIAGPSSFKELEVIVTERRVPENKLIVPGAKVTSNPDFMRGHGTYMRDDNLIASVGGTVEQVNKLVSVRPLKSRYNGEIGDVVIGRITEVQQKRWKVETNSRLNSTLLLSSVNLPGGELRRKSVEDERMMREYLKEGDLISVIFLFYFCLIIYYIHCLYQSFLNYSFVNFKLKYLIDFRRCDFHYQAEVQKIHSDGQLSLHTRNLRYGKLSQGTLVKISPYLVKRRKSHFHTLPCGVSVIFGRNGYIWIAPVASEEQNMTGGYSQNLEEACLVVPMKIRSVIARVANCVNILAMYHIPLYDTTVVLAYDASLNSERALYIQKLNVLIMKFQLSNFRLTVKEMLGSDVNERLSSRGKVMLVENFTDLNDKLGLYLREILEKAIAERNCAKIAVSGGSMPTLIAPLLTRLEDIDWSKVRIFAVDERMVPLNDIESNTGAYMKILPSNISQSFVHYGPVDDTVQCAKNYEEQIRHFIKDTEEGWPIFDLLLLGIGPDGHTCSLFPEHPLLRENVKWIAAIEDSPKPPPRRITLTLPVINHARYVAFISTGRNKGELIRGIINGQNSNFPAAMVKPKSGNISWFMDKEAFDAYDCFTNCL</sequence>
<comment type="similarity">
    <text evidence="5">Belongs to the glucosamine/galactosamine-6-phosphate isomerase family. 6-phosphogluconolactonase subfamily.</text>
</comment>
<evidence type="ECO:0000256" key="10">
    <source>
        <dbReference type="SAM" id="Phobius"/>
    </source>
</evidence>
<keyword evidence="10" id="KW-1133">Transmembrane helix</keyword>
<dbReference type="InterPro" id="IPR006148">
    <property type="entry name" value="Glc/Gal-6P_isomerase"/>
</dbReference>
<dbReference type="GO" id="GO:0006098">
    <property type="term" value="P:pentose-phosphate shunt"/>
    <property type="evidence" value="ECO:0007669"/>
    <property type="project" value="InterPro"/>
</dbReference>
<comment type="catalytic activity">
    <reaction evidence="1">
        <text>6-phospho-D-glucono-1,5-lactone + H2O = 6-phospho-D-gluconate + H(+)</text>
        <dbReference type="Rhea" id="RHEA:12556"/>
        <dbReference type="ChEBI" id="CHEBI:15377"/>
        <dbReference type="ChEBI" id="CHEBI:15378"/>
        <dbReference type="ChEBI" id="CHEBI:57955"/>
        <dbReference type="ChEBI" id="CHEBI:58759"/>
        <dbReference type="EC" id="3.1.1.31"/>
    </reaction>
</comment>
<comment type="similarity">
    <text evidence="4">Belongs to the RRP4 family.</text>
</comment>
<dbReference type="InterPro" id="IPR025721">
    <property type="entry name" value="Exosome_cplx_N_dom"/>
</dbReference>
<evidence type="ECO:0000256" key="8">
    <source>
        <dbReference type="ARBA" id="ARBA00022835"/>
    </source>
</evidence>
<dbReference type="Gene3D" id="2.40.50.140">
    <property type="entry name" value="Nucleic acid-binding proteins"/>
    <property type="match status" value="1"/>
</dbReference>
<dbReference type="Pfam" id="PF15985">
    <property type="entry name" value="KH_6"/>
    <property type="match status" value="1"/>
</dbReference>
<dbReference type="NCBIfam" id="TIGR01198">
    <property type="entry name" value="pgl"/>
    <property type="match status" value="1"/>
</dbReference>